<dbReference type="Proteomes" id="UP000807306">
    <property type="component" value="Unassembled WGS sequence"/>
</dbReference>
<reference evidence="1" key="1">
    <citation type="submission" date="2020-11" db="EMBL/GenBank/DDBJ databases">
        <authorList>
            <consortium name="DOE Joint Genome Institute"/>
            <person name="Ahrendt S."/>
            <person name="Riley R."/>
            <person name="Andreopoulos W."/>
            <person name="Labutti K."/>
            <person name="Pangilinan J."/>
            <person name="Ruiz-Duenas F.J."/>
            <person name="Barrasa J.M."/>
            <person name="Sanchez-Garcia M."/>
            <person name="Camarero S."/>
            <person name="Miyauchi S."/>
            <person name="Serrano A."/>
            <person name="Linde D."/>
            <person name="Babiker R."/>
            <person name="Drula E."/>
            <person name="Ayuso-Fernandez I."/>
            <person name="Pacheco R."/>
            <person name="Padilla G."/>
            <person name="Ferreira P."/>
            <person name="Barriuso J."/>
            <person name="Kellner H."/>
            <person name="Castanera R."/>
            <person name="Alfaro M."/>
            <person name="Ramirez L."/>
            <person name="Pisabarro A.G."/>
            <person name="Kuo A."/>
            <person name="Tritt A."/>
            <person name="Lipzen A."/>
            <person name="He G."/>
            <person name="Yan M."/>
            <person name="Ng V."/>
            <person name="Cullen D."/>
            <person name="Martin F."/>
            <person name="Rosso M.-N."/>
            <person name="Henrissat B."/>
            <person name="Hibbett D."/>
            <person name="Martinez A.T."/>
            <person name="Grigoriev I.V."/>
        </authorList>
    </citation>
    <scope>NUCLEOTIDE SEQUENCE</scope>
    <source>
        <strain evidence="1">CBS 506.95</strain>
    </source>
</reference>
<keyword evidence="2" id="KW-1185">Reference proteome</keyword>
<comment type="caution">
    <text evidence="1">The sequence shown here is derived from an EMBL/GenBank/DDBJ whole genome shotgun (WGS) entry which is preliminary data.</text>
</comment>
<evidence type="ECO:0000313" key="2">
    <source>
        <dbReference type="Proteomes" id="UP000807306"/>
    </source>
</evidence>
<protein>
    <submittedName>
        <fullName evidence="1">Uncharacterized protein</fullName>
    </submittedName>
</protein>
<proteinExistence type="predicted"/>
<organism evidence="1 2">
    <name type="scientific">Crepidotus variabilis</name>
    <dbReference type="NCBI Taxonomy" id="179855"/>
    <lineage>
        <taxon>Eukaryota</taxon>
        <taxon>Fungi</taxon>
        <taxon>Dikarya</taxon>
        <taxon>Basidiomycota</taxon>
        <taxon>Agaricomycotina</taxon>
        <taxon>Agaricomycetes</taxon>
        <taxon>Agaricomycetidae</taxon>
        <taxon>Agaricales</taxon>
        <taxon>Agaricineae</taxon>
        <taxon>Crepidotaceae</taxon>
        <taxon>Crepidotus</taxon>
    </lineage>
</organism>
<dbReference type="EMBL" id="MU157897">
    <property type="protein sequence ID" value="KAF9524536.1"/>
    <property type="molecule type" value="Genomic_DNA"/>
</dbReference>
<name>A0A9P6JKU2_9AGAR</name>
<evidence type="ECO:0000313" key="1">
    <source>
        <dbReference type="EMBL" id="KAF9524536.1"/>
    </source>
</evidence>
<dbReference type="AlphaFoldDB" id="A0A9P6JKU2"/>
<accession>A0A9P6JKU2</accession>
<gene>
    <name evidence="1" type="ORF">CPB83DRAFT_605473</name>
</gene>
<sequence>MFFTWTVSISCFLYQRRGGYVFKCINEQVTEYKQCPLTPMTSLFSRFPNELLALVIILCDWRSLGHLYKLDDRLDTVIRAHLFQRVQRRLAIFVPVSLQFSFWQCLDVNRGCIFGGVARITIAGDHSAYDSAYPRQLDLMFSSHSPIAIERMGRLLRKAGYLAGEVVSTGRYYRGEVVRAMKFMHATSQMLSICVLQSSSPSLLRPILKSPHTSMHNILTASNSYSFYPRLLDRHISVASSSRFVGVPSFLYNFGLTTYGLNQLLDINVANDLHTEICGLTYRQTFNLPGVEVVEWGHPNQWPGVEEGLEWQNDGFGEENHMWRIGTECFCSSCDYQLLPLSVQDI</sequence>